<dbReference type="Gene3D" id="3.40.50.2300">
    <property type="match status" value="2"/>
</dbReference>
<dbReference type="SUPFAM" id="SSF53822">
    <property type="entry name" value="Periplasmic binding protein-like I"/>
    <property type="match status" value="1"/>
</dbReference>
<keyword evidence="2" id="KW-0238">DNA-binding</keyword>
<comment type="caution">
    <text evidence="5">The sequence shown here is derived from an EMBL/GenBank/DDBJ whole genome shotgun (WGS) entry which is preliminary data.</text>
</comment>
<dbReference type="SUPFAM" id="SSF47413">
    <property type="entry name" value="lambda repressor-like DNA-binding domains"/>
    <property type="match status" value="1"/>
</dbReference>
<reference evidence="5" key="1">
    <citation type="submission" date="2016-10" db="EMBL/GenBank/DDBJ databases">
        <title>Sequence of Gallionella enrichment culture.</title>
        <authorList>
            <person name="Poehlein A."/>
            <person name="Muehling M."/>
            <person name="Daniel R."/>
        </authorList>
    </citation>
    <scope>NUCLEOTIDE SEQUENCE</scope>
</reference>
<dbReference type="InterPro" id="IPR028082">
    <property type="entry name" value="Peripla_BP_I"/>
</dbReference>
<dbReference type="Gene3D" id="1.10.260.40">
    <property type="entry name" value="lambda repressor-like DNA-binding domains"/>
    <property type="match status" value="1"/>
</dbReference>
<accession>A0A1J5T044</accession>
<dbReference type="GO" id="GO:0003700">
    <property type="term" value="F:DNA-binding transcription factor activity"/>
    <property type="evidence" value="ECO:0007669"/>
    <property type="project" value="TreeGrafter"/>
</dbReference>
<dbReference type="CDD" id="cd06267">
    <property type="entry name" value="PBP1_LacI_sugar_binding-like"/>
    <property type="match status" value="1"/>
</dbReference>
<dbReference type="CDD" id="cd01392">
    <property type="entry name" value="HTH_LacI"/>
    <property type="match status" value="1"/>
</dbReference>
<dbReference type="PANTHER" id="PTHR30146">
    <property type="entry name" value="LACI-RELATED TRANSCRIPTIONAL REPRESSOR"/>
    <property type="match status" value="1"/>
</dbReference>
<organism evidence="5">
    <name type="scientific">mine drainage metagenome</name>
    <dbReference type="NCBI Taxonomy" id="410659"/>
    <lineage>
        <taxon>unclassified sequences</taxon>
        <taxon>metagenomes</taxon>
        <taxon>ecological metagenomes</taxon>
    </lineage>
</organism>
<dbReference type="AlphaFoldDB" id="A0A1J5T044"/>
<dbReference type="PANTHER" id="PTHR30146:SF109">
    <property type="entry name" value="HTH-TYPE TRANSCRIPTIONAL REGULATOR GALS"/>
    <property type="match status" value="1"/>
</dbReference>
<sequence length="351" mass="39289">MKKKINIKTLAAELNLSVATISKAFKDSHEISKATKERVLAMASTLNYTPNPYASSLRKKKSSTIAVVLPEVADNFFSFAINGIQSVAEKKGYHVLIYLSHEKFDIEKTIIDDCNSGRVDGVLISITKETKTADHIQKLQDENIPVVFFDREFEGFKTARVVTNDYECGYLAAKHLIEKGCKKPVFLSISSSLPICIKRAEGFKAGLMESGLYPHKKDPIIYFTDLNQEETFNQIKKLVTGKDKPDGVVASVEKLAVILYLVCYEKNIKIPEEIKVVAFSTVDTAPIFNPSLSTITQSAFEIGKTAAEILFKGIEKKNYDITDEYVVIPSTFFERKSSQRIDTTKKKNKNS</sequence>
<dbReference type="Pfam" id="PF00532">
    <property type="entry name" value="Peripla_BP_1"/>
    <property type="match status" value="1"/>
</dbReference>
<name>A0A1J5T044_9ZZZZ</name>
<dbReference type="SMART" id="SM00354">
    <property type="entry name" value="HTH_LACI"/>
    <property type="match status" value="1"/>
</dbReference>
<feature type="domain" description="HTH lacI-type" evidence="4">
    <location>
        <begin position="5"/>
        <end position="59"/>
    </location>
</feature>
<dbReference type="InterPro" id="IPR010982">
    <property type="entry name" value="Lambda_DNA-bd_dom_sf"/>
</dbReference>
<dbReference type="Pfam" id="PF00356">
    <property type="entry name" value="LacI"/>
    <property type="match status" value="1"/>
</dbReference>
<evidence type="ECO:0000259" key="4">
    <source>
        <dbReference type="PROSITE" id="PS50932"/>
    </source>
</evidence>
<dbReference type="GO" id="GO:0000976">
    <property type="term" value="F:transcription cis-regulatory region binding"/>
    <property type="evidence" value="ECO:0007669"/>
    <property type="project" value="TreeGrafter"/>
</dbReference>
<dbReference type="EMBL" id="MLJW01000012">
    <property type="protein sequence ID" value="OIR14202.1"/>
    <property type="molecule type" value="Genomic_DNA"/>
</dbReference>
<evidence type="ECO:0000256" key="2">
    <source>
        <dbReference type="ARBA" id="ARBA00023125"/>
    </source>
</evidence>
<protein>
    <submittedName>
        <fullName evidence="5">Catabolite control protein A</fullName>
    </submittedName>
</protein>
<evidence type="ECO:0000256" key="3">
    <source>
        <dbReference type="ARBA" id="ARBA00023163"/>
    </source>
</evidence>
<gene>
    <name evidence="5" type="primary">ccpA_1</name>
    <name evidence="5" type="ORF">GALL_46630</name>
</gene>
<dbReference type="PROSITE" id="PS50932">
    <property type="entry name" value="HTH_LACI_2"/>
    <property type="match status" value="1"/>
</dbReference>
<dbReference type="InterPro" id="IPR001761">
    <property type="entry name" value="Peripla_BP/Lac1_sug-bd_dom"/>
</dbReference>
<evidence type="ECO:0000313" key="5">
    <source>
        <dbReference type="EMBL" id="OIR14202.1"/>
    </source>
</evidence>
<dbReference type="InterPro" id="IPR000843">
    <property type="entry name" value="HTH_LacI"/>
</dbReference>
<proteinExistence type="predicted"/>
<evidence type="ECO:0000256" key="1">
    <source>
        <dbReference type="ARBA" id="ARBA00023015"/>
    </source>
</evidence>
<keyword evidence="3" id="KW-0804">Transcription</keyword>
<keyword evidence="1" id="KW-0805">Transcription regulation</keyword>